<dbReference type="Pfam" id="PF01978">
    <property type="entry name" value="TrmB"/>
    <property type="match status" value="1"/>
</dbReference>
<sequence length="221" mass="25002">MSDQIENFVEEELLAELPVFENFLNQIGFKRIEGSVYGLLVLSTRPLTSEEIEKTLKLSQPAVSNALKVLTHYGAIISRELKKEDKERRVKVHTVKEDSLSIVSSVFRKREQEVILEFKQMALRLEKIALATSKDGDPRTKRLKSIITTCEIAESVMSFVVELTQSKLPTEYPHILKQLPKTLHLLTSGVAPMANITDQVRKTLTNKLKGSLERLSGEITK</sequence>
<proteinExistence type="predicted"/>
<dbReference type="Proteomes" id="UP000196531">
    <property type="component" value="Unassembled WGS sequence"/>
</dbReference>
<comment type="caution">
    <text evidence="5">The sequence shown here is derived from an EMBL/GenBank/DDBJ whole genome shotgun (WGS) entry which is preliminary data.</text>
</comment>
<accession>A0A1Y5FCJ6</accession>
<keyword evidence="2" id="KW-0238">DNA-binding</keyword>
<dbReference type="InterPro" id="IPR052362">
    <property type="entry name" value="HTH-GbsR_regulator"/>
</dbReference>
<evidence type="ECO:0000256" key="1">
    <source>
        <dbReference type="ARBA" id="ARBA00023015"/>
    </source>
</evidence>
<dbReference type="SUPFAM" id="SSF46785">
    <property type="entry name" value="Winged helix' DNA-binding domain"/>
    <property type="match status" value="1"/>
</dbReference>
<keyword evidence="1" id="KW-0805">Transcription regulation</keyword>
<evidence type="ECO:0000259" key="4">
    <source>
        <dbReference type="Pfam" id="PF01978"/>
    </source>
</evidence>
<feature type="domain" description="Transcription regulator TrmB N-terminal" evidence="4">
    <location>
        <begin position="24"/>
        <end position="80"/>
    </location>
</feature>
<dbReference type="EMBL" id="MAAO01000006">
    <property type="protein sequence ID" value="OUR97181.1"/>
    <property type="molecule type" value="Genomic_DNA"/>
</dbReference>
<evidence type="ECO:0000256" key="3">
    <source>
        <dbReference type="ARBA" id="ARBA00023163"/>
    </source>
</evidence>
<evidence type="ECO:0000313" key="5">
    <source>
        <dbReference type="EMBL" id="OUR97181.1"/>
    </source>
</evidence>
<dbReference type="InterPro" id="IPR036390">
    <property type="entry name" value="WH_DNA-bd_sf"/>
</dbReference>
<dbReference type="Gene3D" id="1.10.10.10">
    <property type="entry name" value="Winged helix-like DNA-binding domain superfamily/Winged helix DNA-binding domain"/>
    <property type="match status" value="1"/>
</dbReference>
<dbReference type="PANTHER" id="PTHR38465:SF1">
    <property type="entry name" value="HTH-TYPE TRANSCRIPTIONAL REGULATOR MJ1563-RELATED"/>
    <property type="match status" value="1"/>
</dbReference>
<protein>
    <recommendedName>
        <fullName evidence="4">Transcription regulator TrmB N-terminal domain-containing protein</fullName>
    </recommendedName>
</protein>
<dbReference type="AlphaFoldDB" id="A0A1Y5FCJ6"/>
<dbReference type="InterPro" id="IPR036388">
    <property type="entry name" value="WH-like_DNA-bd_sf"/>
</dbReference>
<name>A0A1Y5FCJ6_9BACT</name>
<reference evidence="6" key="1">
    <citation type="journal article" date="2017" name="Proc. Natl. Acad. Sci. U.S.A.">
        <title>Simulation of Deepwater Horizon oil plume reveals substrate specialization within a complex community of hydrocarbon-degraders.</title>
        <authorList>
            <person name="Hu P."/>
            <person name="Dubinsky E.A."/>
            <person name="Probst A.J."/>
            <person name="Wang J."/>
            <person name="Sieber C.M.K."/>
            <person name="Tom L.M."/>
            <person name="Gardinali P."/>
            <person name="Banfield J.F."/>
            <person name="Atlas R.M."/>
            <person name="Andersen G.L."/>
        </authorList>
    </citation>
    <scope>NUCLEOTIDE SEQUENCE [LARGE SCALE GENOMIC DNA]</scope>
</reference>
<dbReference type="GO" id="GO:0003677">
    <property type="term" value="F:DNA binding"/>
    <property type="evidence" value="ECO:0007669"/>
    <property type="project" value="UniProtKB-KW"/>
</dbReference>
<evidence type="ECO:0000256" key="2">
    <source>
        <dbReference type="ARBA" id="ARBA00023125"/>
    </source>
</evidence>
<dbReference type="InterPro" id="IPR002831">
    <property type="entry name" value="Tscrpt_reg_TrmB_N"/>
</dbReference>
<keyword evidence="3" id="KW-0804">Transcription</keyword>
<gene>
    <name evidence="5" type="ORF">A9Q84_12710</name>
</gene>
<organism evidence="5 6">
    <name type="scientific">Halobacteriovorax marinus</name>
    <dbReference type="NCBI Taxonomy" id="97084"/>
    <lineage>
        <taxon>Bacteria</taxon>
        <taxon>Pseudomonadati</taxon>
        <taxon>Bdellovibrionota</taxon>
        <taxon>Bacteriovoracia</taxon>
        <taxon>Bacteriovoracales</taxon>
        <taxon>Halobacteriovoraceae</taxon>
        <taxon>Halobacteriovorax</taxon>
    </lineage>
</organism>
<evidence type="ECO:0000313" key="6">
    <source>
        <dbReference type="Proteomes" id="UP000196531"/>
    </source>
</evidence>
<dbReference type="PANTHER" id="PTHR38465">
    <property type="entry name" value="HTH-TYPE TRANSCRIPTIONAL REGULATOR MJ1563-RELATED"/>
    <property type="match status" value="1"/>
</dbReference>